<keyword evidence="3" id="KW-1185">Reference proteome</keyword>
<gene>
    <name evidence="2" type="ORF">PSON_ATCC_30995.1.T0110274</name>
</gene>
<feature type="repeat" description="WD" evidence="1">
    <location>
        <begin position="67"/>
        <end position="101"/>
    </location>
</feature>
<evidence type="ECO:0000313" key="2">
    <source>
        <dbReference type="EMBL" id="CAD8057551.1"/>
    </source>
</evidence>
<dbReference type="Proteomes" id="UP000692954">
    <property type="component" value="Unassembled WGS sequence"/>
</dbReference>
<evidence type="ECO:0008006" key="4">
    <source>
        <dbReference type="Google" id="ProtNLM"/>
    </source>
</evidence>
<organism evidence="2 3">
    <name type="scientific">Paramecium sonneborni</name>
    <dbReference type="NCBI Taxonomy" id="65129"/>
    <lineage>
        <taxon>Eukaryota</taxon>
        <taxon>Sar</taxon>
        <taxon>Alveolata</taxon>
        <taxon>Ciliophora</taxon>
        <taxon>Intramacronucleata</taxon>
        <taxon>Oligohymenophorea</taxon>
        <taxon>Peniculida</taxon>
        <taxon>Parameciidae</taxon>
        <taxon>Paramecium</taxon>
    </lineage>
</organism>
<sequence length="136" mass="16570">MQLIFIQYCPIKNYLIYESKDGYLSVFEIEEQEKQQKKQSIFFTQNSQQYLFLSTQKKINLYVLYLLETHNQEITKIQLFDSKGVFIRSNKDNAVKFWQFQYFPHILLNISILLFQKEPVVEHKVIRQQDDEQNKY</sequence>
<dbReference type="OrthoDB" id="41200at2759"/>
<dbReference type="AlphaFoldDB" id="A0A8S1KT54"/>
<dbReference type="InterPro" id="IPR001680">
    <property type="entry name" value="WD40_rpt"/>
</dbReference>
<evidence type="ECO:0000313" key="3">
    <source>
        <dbReference type="Proteomes" id="UP000692954"/>
    </source>
</evidence>
<accession>A0A8S1KT54</accession>
<proteinExistence type="predicted"/>
<evidence type="ECO:0000256" key="1">
    <source>
        <dbReference type="PROSITE-ProRule" id="PRU00221"/>
    </source>
</evidence>
<dbReference type="PROSITE" id="PS50082">
    <property type="entry name" value="WD_REPEATS_2"/>
    <property type="match status" value="1"/>
</dbReference>
<keyword evidence="1" id="KW-0853">WD repeat</keyword>
<protein>
    <recommendedName>
        <fullName evidence="4">WD40-repeat-containing domain</fullName>
    </recommendedName>
</protein>
<name>A0A8S1KT54_9CILI</name>
<dbReference type="EMBL" id="CAJJDN010000011">
    <property type="protein sequence ID" value="CAD8057551.1"/>
    <property type="molecule type" value="Genomic_DNA"/>
</dbReference>
<comment type="caution">
    <text evidence="2">The sequence shown here is derived from an EMBL/GenBank/DDBJ whole genome shotgun (WGS) entry which is preliminary data.</text>
</comment>
<reference evidence="2" key="1">
    <citation type="submission" date="2021-01" db="EMBL/GenBank/DDBJ databases">
        <authorList>
            <consortium name="Genoscope - CEA"/>
            <person name="William W."/>
        </authorList>
    </citation>
    <scope>NUCLEOTIDE SEQUENCE</scope>
</reference>